<comment type="caution">
    <text evidence="4">The sequence shown here is derived from an EMBL/GenBank/DDBJ whole genome shotgun (WGS) entry which is preliminary data.</text>
</comment>
<dbReference type="Pfam" id="PF10257">
    <property type="entry name" value="RAI16-like"/>
    <property type="match status" value="1"/>
</dbReference>
<dbReference type="PANTHER" id="PTHR21705:SF11">
    <property type="entry name" value="FHIP FAMILY PROTEIN CG3558"/>
    <property type="match status" value="1"/>
</dbReference>
<sequence length="915" mass="104796">MFLSRIVNHAIEIIAPHIKSKEEELHEEWKSVRKYFNSISTRSKEQNKFIDINSTKIPGNLENIIRFIKEEEIRIRIKHGSISSNNIPFDENKVQRKCIEFILSNNVLKDLIGYAKDDIPKGMTVQVLKFFIHFVQNIPPKLLIKPEIYSYIQRLILISYELDVEDNHYLKQELVKLIHVVCRQMINHPELIDIYFERSKGIDFPIFSMLLDYMNIIEQTGKVSREALYLIINMLKDDKDFLNYLIKESKFFKTLEKRLQIAFATLPNNNRLIISENNNGSDNDTCSSLVKRFNKKRTPSEMLQYTNASKPEIAVEEFFEFWQFINKIAGINSQILMSQLLNSLINGFIKYSIIPAILSPSDEQATAATIYLSELIKYIKIHQILDSIFNILLGGSLEPENTPQKIPQSISQEKSQEGATTQVTSLREILIERCSNAEDRLSLSTLRLFDSILETFNQFALYNLVLRNLTHTAMANNTVQWNKKNPRVLLRKLLSLMPLDDRAGSDISVVVESADKVNDNGFGYEDYFLDAQRQVQLVALACNHWTNPYLPPNTTNYFSDCTSEEDNNTAYIYEGTFINMIFEQLKNFLQVPLERNLVLTSIISKLACILDEKIDLLLYGNFDFDNSNSPSIDKSDNINIGPIQKNLINVLEKLANEAEIGASKVPNFQTRIQLVKRRGMNNSRLSYGSTDTSNNNNSPISPSHSIELNSPPTSPSMHINPFAKFTNFVNAFIVLQEFCKELAAIVFVKYMDLDQGVMIVEEEEDRSNNDTSNSSISVNTMTEEDIILMRNREKFARLVALVERQQERNTSNDGNRYRGRKRSNTIGGVNEGTNNDNNGPIIRQWSLRERRERRMTHTTIIPSPLNTSLRIITNVNRSATTSPTSPNSSPLQIGLVRKGSLSKMKGLTKKSSLEK</sequence>
<keyword evidence="5" id="KW-1185">Reference proteome</keyword>
<feature type="compositionally biased region" description="Polar residues" evidence="2">
    <location>
        <begin position="683"/>
        <end position="692"/>
    </location>
</feature>
<dbReference type="OrthoDB" id="5350595at2759"/>
<evidence type="ECO:0000259" key="3">
    <source>
        <dbReference type="Pfam" id="PF19314"/>
    </source>
</evidence>
<dbReference type="InterPro" id="IPR019384">
    <property type="entry name" value="FHIP"/>
</dbReference>
<feature type="region of interest" description="Disordered" evidence="2">
    <location>
        <begin position="878"/>
        <end position="915"/>
    </location>
</feature>
<organism evidence="4 5">
    <name type="scientific">Glomus cerebriforme</name>
    <dbReference type="NCBI Taxonomy" id="658196"/>
    <lineage>
        <taxon>Eukaryota</taxon>
        <taxon>Fungi</taxon>
        <taxon>Fungi incertae sedis</taxon>
        <taxon>Mucoromycota</taxon>
        <taxon>Glomeromycotina</taxon>
        <taxon>Glomeromycetes</taxon>
        <taxon>Glomerales</taxon>
        <taxon>Glomeraceae</taxon>
        <taxon>Glomus</taxon>
    </lineage>
</organism>
<evidence type="ECO:0000313" key="5">
    <source>
        <dbReference type="Proteomes" id="UP000265703"/>
    </source>
</evidence>
<feature type="region of interest" description="Disordered" evidence="2">
    <location>
        <begin position="683"/>
        <end position="712"/>
    </location>
</feature>
<comment type="similarity">
    <text evidence="1">Belongs to the FHIP family.</text>
</comment>
<name>A0A397S2N2_9GLOM</name>
<feature type="compositionally biased region" description="Polar residues" evidence="2">
    <location>
        <begin position="824"/>
        <end position="838"/>
    </location>
</feature>
<feature type="compositionally biased region" description="Low complexity" evidence="2">
    <location>
        <begin position="693"/>
        <end position="706"/>
    </location>
</feature>
<dbReference type="EMBL" id="QKYT01000923">
    <property type="protein sequence ID" value="RIA80660.1"/>
    <property type="molecule type" value="Genomic_DNA"/>
</dbReference>
<evidence type="ECO:0000313" key="4">
    <source>
        <dbReference type="EMBL" id="RIA80660.1"/>
    </source>
</evidence>
<dbReference type="AlphaFoldDB" id="A0A397S2N2"/>
<dbReference type="InterPro" id="IPR045668">
    <property type="entry name" value="FHIP_KELAA_motif"/>
</dbReference>
<dbReference type="Pfam" id="PF19314">
    <property type="entry name" value="DUF5917"/>
    <property type="match status" value="1"/>
</dbReference>
<reference evidence="4 5" key="1">
    <citation type="submission" date="2018-06" db="EMBL/GenBank/DDBJ databases">
        <title>Comparative genomics reveals the genomic features of Rhizophagus irregularis, R. cerebriforme, R. diaphanum and Gigaspora rosea, and their symbiotic lifestyle signature.</title>
        <authorList>
            <person name="Morin E."/>
            <person name="San Clemente H."/>
            <person name="Chen E.C.H."/>
            <person name="De La Providencia I."/>
            <person name="Hainaut M."/>
            <person name="Kuo A."/>
            <person name="Kohler A."/>
            <person name="Murat C."/>
            <person name="Tang N."/>
            <person name="Roy S."/>
            <person name="Loubradou J."/>
            <person name="Henrissat B."/>
            <person name="Grigoriev I.V."/>
            <person name="Corradi N."/>
            <person name="Roux C."/>
            <person name="Martin F.M."/>
        </authorList>
    </citation>
    <scope>NUCLEOTIDE SEQUENCE [LARGE SCALE GENOMIC DNA]</scope>
    <source>
        <strain evidence="4 5">DAOM 227022</strain>
    </source>
</reference>
<dbReference type="Proteomes" id="UP000265703">
    <property type="component" value="Unassembled WGS sequence"/>
</dbReference>
<dbReference type="InterPro" id="IPR045669">
    <property type="entry name" value="FHIP_C"/>
</dbReference>
<dbReference type="Pfam" id="PF19311">
    <property type="entry name" value="KELAA"/>
    <property type="match status" value="1"/>
</dbReference>
<evidence type="ECO:0000256" key="2">
    <source>
        <dbReference type="SAM" id="MobiDB-lite"/>
    </source>
</evidence>
<dbReference type="PANTHER" id="PTHR21705">
    <property type="entry name" value="RAI16 PROTEIN-RELATED"/>
    <property type="match status" value="1"/>
</dbReference>
<feature type="compositionally biased region" description="Low complexity" evidence="2">
    <location>
        <begin position="878"/>
        <end position="890"/>
    </location>
</feature>
<accession>A0A397S2N2</accession>
<protein>
    <submittedName>
        <fullName evidence="4">Retinoic acid induced 16-like protein</fullName>
    </submittedName>
</protein>
<feature type="domain" description="FHF complex subunit HOOK-interacting protein C-terminal" evidence="3">
    <location>
        <begin position="574"/>
        <end position="679"/>
    </location>
</feature>
<proteinExistence type="inferred from homology"/>
<evidence type="ECO:0000256" key="1">
    <source>
        <dbReference type="ARBA" id="ARBA00024336"/>
    </source>
</evidence>
<gene>
    <name evidence="4" type="ORF">C1645_810353</name>
</gene>
<feature type="region of interest" description="Disordered" evidence="2">
    <location>
        <begin position="806"/>
        <end position="841"/>
    </location>
</feature>